<dbReference type="STRING" id="670386.D3BRL8"/>
<dbReference type="FunCoup" id="D3BRL8">
    <property type="interactions" value="107"/>
</dbReference>
<evidence type="ECO:0000256" key="12">
    <source>
        <dbReference type="ARBA" id="ARBA00048985"/>
    </source>
</evidence>
<dbReference type="GO" id="GO:0005634">
    <property type="term" value="C:nucleus"/>
    <property type="evidence" value="ECO:0007669"/>
    <property type="project" value="UniProtKB-SubCell"/>
</dbReference>
<dbReference type="SUPFAM" id="SSF144232">
    <property type="entry name" value="HIT/MYND zinc finger-like"/>
    <property type="match status" value="1"/>
</dbReference>
<evidence type="ECO:0000256" key="1">
    <source>
        <dbReference type="ARBA" id="ARBA00004038"/>
    </source>
</evidence>
<dbReference type="GO" id="GO:0008270">
    <property type="term" value="F:zinc ion binding"/>
    <property type="evidence" value="ECO:0007669"/>
    <property type="project" value="UniProtKB-KW"/>
</dbReference>
<keyword evidence="21" id="KW-1185">Reference proteome</keyword>
<evidence type="ECO:0000256" key="6">
    <source>
        <dbReference type="ARBA" id="ARBA00022679"/>
    </source>
</evidence>
<evidence type="ECO:0000256" key="7">
    <source>
        <dbReference type="ARBA" id="ARBA00022691"/>
    </source>
</evidence>
<dbReference type="EMBL" id="ADBJ01000050">
    <property type="protein sequence ID" value="EFA76050.1"/>
    <property type="molecule type" value="Genomic_DNA"/>
</dbReference>
<keyword evidence="4" id="KW-0963">Cytoplasm</keyword>
<dbReference type="InParanoid" id="D3BRL8"/>
<evidence type="ECO:0000256" key="9">
    <source>
        <dbReference type="ARBA" id="ARBA00022771"/>
    </source>
</evidence>
<dbReference type="SMART" id="SM00028">
    <property type="entry name" value="TPR"/>
    <property type="match status" value="3"/>
</dbReference>
<evidence type="ECO:0000256" key="15">
    <source>
        <dbReference type="ARBA" id="ARBA00093680"/>
    </source>
</evidence>
<evidence type="ECO:0000313" key="21">
    <source>
        <dbReference type="Proteomes" id="UP000001396"/>
    </source>
</evidence>
<organism evidence="20 21">
    <name type="scientific">Heterostelium pallidum (strain ATCC 26659 / Pp 5 / PN500)</name>
    <name type="common">Cellular slime mold</name>
    <name type="synonym">Polysphondylium pallidum</name>
    <dbReference type="NCBI Taxonomy" id="670386"/>
    <lineage>
        <taxon>Eukaryota</taxon>
        <taxon>Amoebozoa</taxon>
        <taxon>Evosea</taxon>
        <taxon>Eumycetozoa</taxon>
        <taxon>Dictyostelia</taxon>
        <taxon>Acytosteliales</taxon>
        <taxon>Acytosteliaceae</taxon>
        <taxon>Heterostelium</taxon>
    </lineage>
</organism>
<dbReference type="InterPro" id="IPR052097">
    <property type="entry name" value="SET-MYND_domain_protein"/>
</dbReference>
<dbReference type="PANTHER" id="PTHR46165">
    <property type="entry name" value="SET AND MYND DOMAIN-CONTAINING PROTEIN 4"/>
    <property type="match status" value="1"/>
</dbReference>
<feature type="region of interest" description="Disordered" evidence="17">
    <location>
        <begin position="486"/>
        <end position="526"/>
    </location>
</feature>
<feature type="domain" description="MYND-type" evidence="19">
    <location>
        <begin position="399"/>
        <end position="438"/>
    </location>
</feature>
<evidence type="ECO:0000256" key="5">
    <source>
        <dbReference type="ARBA" id="ARBA00022603"/>
    </source>
</evidence>
<name>D3BRL8_HETP5</name>
<keyword evidence="11" id="KW-0539">Nucleus</keyword>
<keyword evidence="10" id="KW-0862">Zinc</keyword>
<evidence type="ECO:0000259" key="19">
    <source>
        <dbReference type="PROSITE" id="PS50865"/>
    </source>
</evidence>
<dbReference type="AlphaFoldDB" id="D3BRL8"/>
<evidence type="ECO:0000256" key="4">
    <source>
        <dbReference type="ARBA" id="ARBA00022490"/>
    </source>
</evidence>
<feature type="compositionally biased region" description="Low complexity" evidence="17">
    <location>
        <begin position="503"/>
        <end position="514"/>
    </location>
</feature>
<comment type="function">
    <text evidence="13">Protein-lysine N-methyltransferase. Monomethylates PRMT5, modulating its transcriptional activity. May also act as a histone methyltransferase. Plays a critical role in cardiac development. Acts as a key epigenetic regulator of gene expression during cardiac development via its dual activities as a methyltransferase and negative regulator of HDAC1.</text>
</comment>
<dbReference type="InterPro" id="IPR001214">
    <property type="entry name" value="SET_dom"/>
</dbReference>
<dbReference type="GO" id="GO:0005737">
    <property type="term" value="C:cytoplasm"/>
    <property type="evidence" value="ECO:0007669"/>
    <property type="project" value="UniProtKB-SubCell"/>
</dbReference>
<evidence type="ECO:0000256" key="17">
    <source>
        <dbReference type="SAM" id="MobiDB-lite"/>
    </source>
</evidence>
<dbReference type="RefSeq" id="XP_020428184.1">
    <property type="nucleotide sequence ID" value="XM_020581397.1"/>
</dbReference>
<keyword evidence="8" id="KW-0479">Metal-binding</keyword>
<accession>D3BRL8</accession>
<dbReference type="GO" id="GO:0032259">
    <property type="term" value="P:methylation"/>
    <property type="evidence" value="ECO:0007669"/>
    <property type="project" value="UniProtKB-KW"/>
</dbReference>
<dbReference type="Gene3D" id="1.25.40.10">
    <property type="entry name" value="Tetratricopeptide repeat domain"/>
    <property type="match status" value="2"/>
</dbReference>
<evidence type="ECO:0000256" key="2">
    <source>
        <dbReference type="ARBA" id="ARBA00004123"/>
    </source>
</evidence>
<dbReference type="Gene3D" id="6.10.140.2220">
    <property type="match status" value="1"/>
</dbReference>
<keyword evidence="9 16" id="KW-0863">Zinc-finger</keyword>
<dbReference type="GO" id="GO:0042826">
    <property type="term" value="F:histone deacetylase binding"/>
    <property type="evidence" value="ECO:0007669"/>
    <property type="project" value="TreeGrafter"/>
</dbReference>
<dbReference type="Gene3D" id="1.10.220.160">
    <property type="match status" value="1"/>
</dbReference>
<keyword evidence="5" id="KW-0489">Methyltransferase</keyword>
<evidence type="ECO:0000256" key="8">
    <source>
        <dbReference type="ARBA" id="ARBA00022723"/>
    </source>
</evidence>
<dbReference type="Pfam" id="PF01753">
    <property type="entry name" value="zf-MYND"/>
    <property type="match status" value="1"/>
</dbReference>
<dbReference type="Pfam" id="PF00856">
    <property type="entry name" value="SET"/>
    <property type="match status" value="1"/>
</dbReference>
<evidence type="ECO:0000256" key="11">
    <source>
        <dbReference type="ARBA" id="ARBA00023242"/>
    </source>
</evidence>
<dbReference type="InterPro" id="IPR011990">
    <property type="entry name" value="TPR-like_helical_dom_sf"/>
</dbReference>
<dbReference type="GO" id="GO:0008168">
    <property type="term" value="F:methyltransferase activity"/>
    <property type="evidence" value="ECO:0007669"/>
    <property type="project" value="UniProtKB-KW"/>
</dbReference>
<dbReference type="CDD" id="cd10536">
    <property type="entry name" value="SET_SMYD4"/>
    <property type="match status" value="1"/>
</dbReference>
<gene>
    <name evidence="20" type="ORF">PPL_10629</name>
</gene>
<evidence type="ECO:0000256" key="10">
    <source>
        <dbReference type="ARBA" id="ARBA00022833"/>
    </source>
</evidence>
<dbReference type="SUPFAM" id="SSF48452">
    <property type="entry name" value="TPR-like"/>
    <property type="match status" value="1"/>
</dbReference>
<keyword evidence="6" id="KW-0808">Transferase</keyword>
<comment type="caution">
    <text evidence="20">The sequence shown here is derived from an EMBL/GenBank/DDBJ whole genome shotgun (WGS) entry which is preliminary data.</text>
</comment>
<dbReference type="Proteomes" id="UP000001396">
    <property type="component" value="Unassembled WGS sequence"/>
</dbReference>
<dbReference type="InterPro" id="IPR046341">
    <property type="entry name" value="SET_dom_sf"/>
</dbReference>
<evidence type="ECO:0000259" key="18">
    <source>
        <dbReference type="PROSITE" id="PS50280"/>
    </source>
</evidence>
<feature type="domain" description="SET" evidence="18">
    <location>
        <begin position="413"/>
        <end position="673"/>
    </location>
</feature>
<dbReference type="GeneID" id="31366098"/>
<dbReference type="OMA" id="EYFFICR"/>
<proteinExistence type="predicted"/>
<dbReference type="PROSITE" id="PS50865">
    <property type="entry name" value="ZF_MYND_2"/>
    <property type="match status" value="1"/>
</dbReference>
<reference evidence="20 21" key="1">
    <citation type="journal article" date="2011" name="Genome Res.">
        <title>Phylogeny-wide analysis of social amoeba genomes highlights ancient origins for complex intercellular communication.</title>
        <authorList>
            <person name="Heidel A.J."/>
            <person name="Lawal H.M."/>
            <person name="Felder M."/>
            <person name="Schilde C."/>
            <person name="Helps N.R."/>
            <person name="Tunggal B."/>
            <person name="Rivero F."/>
            <person name="John U."/>
            <person name="Schleicher M."/>
            <person name="Eichinger L."/>
            <person name="Platzer M."/>
            <person name="Noegel A.A."/>
            <person name="Schaap P."/>
            <person name="Gloeckner G."/>
        </authorList>
    </citation>
    <scope>NUCLEOTIDE SEQUENCE [LARGE SCALE GENOMIC DNA]</scope>
    <source>
        <strain evidence="21">ATCC 26659 / Pp 5 / PN500</strain>
    </source>
</reference>
<evidence type="ECO:0000256" key="3">
    <source>
        <dbReference type="ARBA" id="ARBA00004496"/>
    </source>
</evidence>
<feature type="compositionally biased region" description="Polar residues" evidence="17">
    <location>
        <begin position="515"/>
        <end position="526"/>
    </location>
</feature>
<dbReference type="PANTHER" id="PTHR46165:SF2">
    <property type="entry name" value="SET AND MYND DOMAIN-CONTAINING PROTEIN 4"/>
    <property type="match status" value="1"/>
</dbReference>
<dbReference type="SUPFAM" id="SSF82199">
    <property type="entry name" value="SET domain"/>
    <property type="match status" value="1"/>
</dbReference>
<evidence type="ECO:0000313" key="20">
    <source>
        <dbReference type="EMBL" id="EFA76050.1"/>
    </source>
</evidence>
<dbReference type="InterPro" id="IPR019734">
    <property type="entry name" value="TPR_rpt"/>
</dbReference>
<comment type="function">
    <text evidence="1">Probable methyltransferase.</text>
</comment>
<dbReference type="Gene3D" id="2.170.270.10">
    <property type="entry name" value="SET domain"/>
    <property type="match status" value="2"/>
</dbReference>
<evidence type="ECO:0000256" key="16">
    <source>
        <dbReference type="PROSITE-ProRule" id="PRU00134"/>
    </source>
</evidence>
<feature type="region of interest" description="Disordered" evidence="17">
    <location>
        <begin position="46"/>
        <end position="67"/>
    </location>
</feature>
<protein>
    <recommendedName>
        <fullName evidence="14">Protein-lysine N-methyltransferase SMYD4</fullName>
    </recommendedName>
    <alternativeName>
        <fullName evidence="15">SET and MYND domain-containing protein 4</fullName>
    </alternativeName>
</protein>
<dbReference type="PROSITE" id="PS50280">
    <property type="entry name" value="SET"/>
    <property type="match status" value="1"/>
</dbReference>
<comment type="subcellular location">
    <subcellularLocation>
        <location evidence="3">Cytoplasm</location>
    </subcellularLocation>
    <subcellularLocation>
        <location evidence="2">Nucleus</location>
    </subcellularLocation>
</comment>
<dbReference type="InterPro" id="IPR002893">
    <property type="entry name" value="Znf_MYND"/>
</dbReference>
<keyword evidence="7" id="KW-0949">S-adenosyl-L-methionine</keyword>
<sequence>MTKPKKRTTTTSLNQYHLHQQQLHQQQQQLHQQQQQLFQQQLFHAAGQQHQNDNNLEQQQQQQQHQLNRHNVNMHAHTHGHVHPQSAGTTTTATKTTHRNNIAASLSRSINAMKLVKDSQLKSMAMRYDKLSSITDKIDMSIPVWETIVEAKQSTIDSFINSTTATLIQSTRAGNDSLLTLQQAAQQQQQTTHGEVQQLSKAYKSRGNDLFQKKQYLDALLLYTEALRLYNTESTKDQQVLSSIYSNRCLCLVHLEKFEEGAIEATRGLECRNSDYLVHKLLYRRGICYFSMKRHHKARADFQEAHKLVSKMSDPSDIQSIENYLEKINKMNLGDLIDKEMPTEPRHASIVDQRIAFKYGSDSVGRLGETTDLIASNTILFQEKAYVFCLDRYSHSSYCHNCLKEILAPIYCKKCNLAQYCGDECLKEDYNNFHEKECGKGFLLLCSTESLMVIRILAKKSKERASSKSKESNVTVVENNIDTQYIPQPTGVFDPPEPEVMFSNSSNNNSSNSNIDSSQLHSPSKSTRIISNDASDLLDNIQDDTDEMNGEPLQAKSNIYSPNYDLIYSFDPHYNEHPNSKLASIIFEACILERFLNIHHKSLGIMILGQDEFCQHGIQRYVTVKVAYVIFPTASLLNHSCDNNTLVQYKGNSILIKSLKDIEKNEEVSISYGPHIYHLDLRERLKALKSEYFFICRCKSCNEKAGPNPLRCPTTNGKSYFCAGTLLETVNVAKLTSEIEAEEDDDEDDEGLTFDNYNNRVFECSKCNAQLTPTETGLLTSNAILTNIMLSTALQQMTTGDTKETEGLLAKCLEMRSTIFHENSKKIGEVYDSFARLYIQEDNYKDAVKYAEKAVHNMFVRLGHSHSTELARECAKLANIYINGGEPFKAIKAINTAEALLVKWKTESGDDEILAQLRNHKKVLEASKVIPGTNKVEINLTQLWSQPDFDSDTFLHRMILYHNKG</sequence>
<dbReference type="InterPro" id="IPR044421">
    <property type="entry name" value="SMYD4_SET"/>
</dbReference>
<evidence type="ECO:0000256" key="14">
    <source>
        <dbReference type="ARBA" id="ARBA00093635"/>
    </source>
</evidence>
<comment type="catalytic activity">
    <reaction evidence="12">
        <text>L-lysyl-[protein] + S-adenosyl-L-methionine = N(6)-methyl-L-lysyl-[protein] + S-adenosyl-L-homocysteine + H(+)</text>
        <dbReference type="Rhea" id="RHEA:51736"/>
        <dbReference type="Rhea" id="RHEA-COMP:9752"/>
        <dbReference type="Rhea" id="RHEA-COMP:13053"/>
        <dbReference type="ChEBI" id="CHEBI:15378"/>
        <dbReference type="ChEBI" id="CHEBI:29969"/>
        <dbReference type="ChEBI" id="CHEBI:57856"/>
        <dbReference type="ChEBI" id="CHEBI:59789"/>
        <dbReference type="ChEBI" id="CHEBI:61929"/>
    </reaction>
</comment>
<evidence type="ECO:0000256" key="13">
    <source>
        <dbReference type="ARBA" id="ARBA00093423"/>
    </source>
</evidence>